<accession>A0A511QZ38</accession>
<reference evidence="1 2" key="1">
    <citation type="submission" date="2019-07" db="EMBL/GenBank/DDBJ databases">
        <title>Whole genome shotgun sequence of Meiothermus hypogaeus NBRC 106114.</title>
        <authorList>
            <person name="Hosoyama A."/>
            <person name="Uohara A."/>
            <person name="Ohji S."/>
            <person name="Ichikawa N."/>
        </authorList>
    </citation>
    <scope>NUCLEOTIDE SEQUENCE [LARGE SCALE GENOMIC DNA]</scope>
    <source>
        <strain evidence="1 2">NBRC 106114</strain>
    </source>
</reference>
<name>A0A511QZ38_9DEIN</name>
<protein>
    <submittedName>
        <fullName evidence="1">Uncharacterized protein</fullName>
    </submittedName>
</protein>
<comment type="caution">
    <text evidence="1">The sequence shown here is derived from an EMBL/GenBank/DDBJ whole genome shotgun (WGS) entry which is preliminary data.</text>
</comment>
<sequence length="72" mass="8540">MQHEPAEERFMDKTKHLPKQQTTFLVRCWLLPGGSRRYQVRHVQSGQEAQTDSLEAALDWMEQFRLEPSKPE</sequence>
<gene>
    <name evidence="1" type="ORF">MHY01S_08110</name>
</gene>
<dbReference type="EMBL" id="BJXL01000017">
    <property type="protein sequence ID" value="GEM82645.1"/>
    <property type="molecule type" value="Genomic_DNA"/>
</dbReference>
<proteinExistence type="predicted"/>
<evidence type="ECO:0000313" key="1">
    <source>
        <dbReference type="EMBL" id="GEM82645.1"/>
    </source>
</evidence>
<evidence type="ECO:0000313" key="2">
    <source>
        <dbReference type="Proteomes" id="UP000321197"/>
    </source>
</evidence>
<organism evidence="1 2">
    <name type="scientific">Meiothermus hypogaeus NBRC 106114</name>
    <dbReference type="NCBI Taxonomy" id="1227553"/>
    <lineage>
        <taxon>Bacteria</taxon>
        <taxon>Thermotogati</taxon>
        <taxon>Deinococcota</taxon>
        <taxon>Deinococci</taxon>
        <taxon>Thermales</taxon>
        <taxon>Thermaceae</taxon>
        <taxon>Meiothermus</taxon>
    </lineage>
</organism>
<dbReference type="Proteomes" id="UP000321197">
    <property type="component" value="Unassembled WGS sequence"/>
</dbReference>
<dbReference type="AlphaFoldDB" id="A0A511QZ38"/>